<dbReference type="InterPro" id="IPR003690">
    <property type="entry name" value="MTERF"/>
</dbReference>
<gene>
    <name evidence="3" type="ORF">X975_11864</name>
</gene>
<keyword evidence="4" id="KW-1185">Reference proteome</keyword>
<dbReference type="GO" id="GO:0006393">
    <property type="term" value="P:termination of mitochondrial transcription"/>
    <property type="evidence" value="ECO:0007669"/>
    <property type="project" value="TreeGrafter"/>
</dbReference>
<dbReference type="PANTHER" id="PTHR15437:SF6">
    <property type="entry name" value="TRANSCRIPTION TERMINATION FACTOR, MITOCHONDRIAL"/>
    <property type="match status" value="1"/>
</dbReference>
<dbReference type="STRING" id="407821.A0A087TTM2"/>
<name>A0A087TTM2_STEMI</name>
<dbReference type="PANTHER" id="PTHR15437">
    <property type="entry name" value="TRANSCRIPTION TERMINATION FACTOR, MITOCHONDRIAL"/>
    <property type="match status" value="1"/>
</dbReference>
<dbReference type="OMA" id="EDALPFY"/>
<evidence type="ECO:0000256" key="1">
    <source>
        <dbReference type="ARBA" id="ARBA00007692"/>
    </source>
</evidence>
<dbReference type="OrthoDB" id="75923at2759"/>
<proteinExistence type="inferred from homology"/>
<feature type="non-terminal residue" evidence="3">
    <location>
        <position position="356"/>
    </location>
</feature>
<dbReference type="InterPro" id="IPR038538">
    <property type="entry name" value="MTERF_sf"/>
</dbReference>
<evidence type="ECO:0000256" key="2">
    <source>
        <dbReference type="ARBA" id="ARBA00022946"/>
    </source>
</evidence>
<comment type="similarity">
    <text evidence="1">Belongs to the mTERF family.</text>
</comment>
<dbReference type="SMART" id="SM00733">
    <property type="entry name" value="Mterf"/>
    <property type="match status" value="4"/>
</dbReference>
<dbReference type="GO" id="GO:0005759">
    <property type="term" value="C:mitochondrial matrix"/>
    <property type="evidence" value="ECO:0007669"/>
    <property type="project" value="TreeGrafter"/>
</dbReference>
<sequence length="356" mass="41254">MPLNFSTDFRTVSQHSNILSNIKKLLECHLCNVPTLNVKQNAIHELAETLLPGTLTPKCDRHERRSELIKVLNFLVAQGYGIEDIKEKGVDYINGSNCSYLKTMLLPEIDSDILNLLPLMSLSLTSLRLAVKRSQEDKTEIKNFPNRIAYLCYHFELSSAELIRALSKHPTLLTMKFERLEHKMNVLKNAKISPKYIAKDLWIFNYNEKLLASRIQAAEKIGIELKPWMLRCSKKTFESHLGKFSETQRILNGEDVVSYLAKKLDCSKDYVIYIMDKHESLKSVNIPKIEEIINFLYEKGYTPQEVRIFPRIFCSSLNTLKKRFEEFRKLRSTLPTTAQLCTSARSFEKALRQKEE</sequence>
<evidence type="ECO:0000313" key="4">
    <source>
        <dbReference type="Proteomes" id="UP000054359"/>
    </source>
</evidence>
<keyword evidence="2" id="KW-0809">Transit peptide</keyword>
<dbReference type="Gene3D" id="1.25.70.10">
    <property type="entry name" value="Transcription termination factor 3, mitochondrial"/>
    <property type="match status" value="2"/>
</dbReference>
<protein>
    <submittedName>
        <fullName evidence="3">Uncharacterized protein</fullName>
    </submittedName>
</protein>
<dbReference type="EMBL" id="KK116685">
    <property type="protein sequence ID" value="KFM68461.1"/>
    <property type="molecule type" value="Genomic_DNA"/>
</dbReference>
<organism evidence="3 4">
    <name type="scientific">Stegodyphus mimosarum</name>
    <name type="common">African social velvet spider</name>
    <dbReference type="NCBI Taxonomy" id="407821"/>
    <lineage>
        <taxon>Eukaryota</taxon>
        <taxon>Metazoa</taxon>
        <taxon>Ecdysozoa</taxon>
        <taxon>Arthropoda</taxon>
        <taxon>Chelicerata</taxon>
        <taxon>Arachnida</taxon>
        <taxon>Araneae</taxon>
        <taxon>Araneomorphae</taxon>
        <taxon>Entelegynae</taxon>
        <taxon>Eresoidea</taxon>
        <taxon>Eresidae</taxon>
        <taxon>Stegodyphus</taxon>
    </lineage>
</organism>
<reference evidence="3 4" key="1">
    <citation type="submission" date="2013-11" db="EMBL/GenBank/DDBJ databases">
        <title>Genome sequencing of Stegodyphus mimosarum.</title>
        <authorList>
            <person name="Bechsgaard J."/>
        </authorList>
    </citation>
    <scope>NUCLEOTIDE SEQUENCE [LARGE SCALE GENOMIC DNA]</scope>
</reference>
<dbReference type="GO" id="GO:0003676">
    <property type="term" value="F:nucleic acid binding"/>
    <property type="evidence" value="ECO:0007669"/>
    <property type="project" value="InterPro"/>
</dbReference>
<dbReference type="Proteomes" id="UP000054359">
    <property type="component" value="Unassembled WGS sequence"/>
</dbReference>
<dbReference type="AlphaFoldDB" id="A0A087TTM2"/>
<evidence type="ECO:0000313" key="3">
    <source>
        <dbReference type="EMBL" id="KFM68461.1"/>
    </source>
</evidence>
<accession>A0A087TTM2</accession>